<dbReference type="SMART" id="SM00448">
    <property type="entry name" value="REC"/>
    <property type="match status" value="1"/>
</dbReference>
<dbReference type="PROSITE" id="PS50113">
    <property type="entry name" value="PAC"/>
    <property type="match status" value="5"/>
</dbReference>
<feature type="domain" description="PAS" evidence="13">
    <location>
        <begin position="141"/>
        <end position="211"/>
    </location>
</feature>
<dbReference type="InterPro" id="IPR013655">
    <property type="entry name" value="PAS_fold_3"/>
</dbReference>
<dbReference type="PANTHER" id="PTHR45339:SF1">
    <property type="entry name" value="HYBRID SIGNAL TRANSDUCTION HISTIDINE KINASE J"/>
    <property type="match status" value="1"/>
</dbReference>
<evidence type="ECO:0000259" key="14">
    <source>
        <dbReference type="PROSITE" id="PS50113"/>
    </source>
</evidence>
<dbReference type="Pfam" id="PF08447">
    <property type="entry name" value="PAS_3"/>
    <property type="match status" value="3"/>
</dbReference>
<evidence type="ECO:0000256" key="5">
    <source>
        <dbReference type="ARBA" id="ARBA00022741"/>
    </source>
</evidence>
<dbReference type="SUPFAM" id="SSF55785">
    <property type="entry name" value="PYP-like sensor domain (PAS domain)"/>
    <property type="match status" value="6"/>
</dbReference>
<dbReference type="CDD" id="cd16922">
    <property type="entry name" value="HATPase_EvgS-ArcB-TorS-like"/>
    <property type="match status" value="1"/>
</dbReference>
<dbReference type="Pfam" id="PF00512">
    <property type="entry name" value="HisKA"/>
    <property type="match status" value="1"/>
</dbReference>
<dbReference type="InterPro" id="IPR011006">
    <property type="entry name" value="CheY-like_superfamily"/>
</dbReference>
<dbReference type="Gene3D" id="1.10.287.130">
    <property type="match status" value="1"/>
</dbReference>
<comment type="catalytic activity">
    <reaction evidence="1">
        <text>ATP + protein L-histidine = ADP + protein N-phospho-L-histidine.</text>
        <dbReference type="EC" id="2.7.13.3"/>
    </reaction>
</comment>
<dbReference type="InterPro" id="IPR000700">
    <property type="entry name" value="PAS-assoc_C"/>
</dbReference>
<proteinExistence type="predicted"/>
<dbReference type="PRINTS" id="PR00344">
    <property type="entry name" value="BCTRLSENSOR"/>
</dbReference>
<dbReference type="Gene3D" id="3.30.450.20">
    <property type="entry name" value="PAS domain"/>
    <property type="match status" value="6"/>
</dbReference>
<keyword evidence="6" id="KW-0418">Kinase</keyword>
<feature type="domain" description="Histidine kinase" evidence="11">
    <location>
        <begin position="780"/>
        <end position="1001"/>
    </location>
</feature>
<dbReference type="Proteomes" id="UP001185028">
    <property type="component" value="Unassembled WGS sequence"/>
</dbReference>
<dbReference type="InterPro" id="IPR001789">
    <property type="entry name" value="Sig_transdc_resp-reg_receiver"/>
</dbReference>
<dbReference type="InterPro" id="IPR005467">
    <property type="entry name" value="His_kinase_dom"/>
</dbReference>
<dbReference type="RefSeq" id="WP_188774457.1">
    <property type="nucleotide sequence ID" value="NZ_BMMB01000002.1"/>
</dbReference>
<accession>A0ABU1J014</accession>
<feature type="domain" description="Response regulatory" evidence="12">
    <location>
        <begin position="1034"/>
        <end position="1151"/>
    </location>
</feature>
<dbReference type="SMART" id="SM00387">
    <property type="entry name" value="HATPase_c"/>
    <property type="match status" value="1"/>
</dbReference>
<dbReference type="SMART" id="SM00086">
    <property type="entry name" value="PAC"/>
    <property type="match status" value="6"/>
</dbReference>
<dbReference type="PANTHER" id="PTHR45339">
    <property type="entry name" value="HYBRID SIGNAL TRANSDUCTION HISTIDINE KINASE J"/>
    <property type="match status" value="1"/>
</dbReference>
<dbReference type="Pfam" id="PF08448">
    <property type="entry name" value="PAS_4"/>
    <property type="match status" value="1"/>
</dbReference>
<evidence type="ECO:0000256" key="6">
    <source>
        <dbReference type="ARBA" id="ARBA00022777"/>
    </source>
</evidence>
<feature type="domain" description="PAS" evidence="13">
    <location>
        <begin position="385"/>
        <end position="456"/>
    </location>
</feature>
<dbReference type="InterPro" id="IPR000014">
    <property type="entry name" value="PAS"/>
</dbReference>
<feature type="domain" description="PAC" evidence="14">
    <location>
        <begin position="715"/>
        <end position="766"/>
    </location>
</feature>
<protein>
    <recommendedName>
        <fullName evidence="2">histidine kinase</fullName>
        <ecNumber evidence="2">2.7.13.3</ecNumber>
    </recommendedName>
</protein>
<keyword evidence="16" id="KW-1185">Reference proteome</keyword>
<dbReference type="InterPro" id="IPR036097">
    <property type="entry name" value="HisK_dim/P_sf"/>
</dbReference>
<evidence type="ECO:0000256" key="4">
    <source>
        <dbReference type="ARBA" id="ARBA00022679"/>
    </source>
</evidence>
<feature type="domain" description="PAC" evidence="14">
    <location>
        <begin position="211"/>
        <end position="263"/>
    </location>
</feature>
<feature type="domain" description="PAS" evidence="13">
    <location>
        <begin position="636"/>
        <end position="711"/>
    </location>
</feature>
<dbReference type="InterPro" id="IPR035965">
    <property type="entry name" value="PAS-like_dom_sf"/>
</dbReference>
<dbReference type="NCBIfam" id="TIGR00229">
    <property type="entry name" value="sensory_box"/>
    <property type="match status" value="4"/>
</dbReference>
<dbReference type="PROSITE" id="PS50110">
    <property type="entry name" value="RESPONSE_REGULATORY"/>
    <property type="match status" value="1"/>
</dbReference>
<keyword evidence="3 9" id="KW-0597">Phosphoprotein</keyword>
<dbReference type="InterPro" id="IPR004358">
    <property type="entry name" value="Sig_transdc_His_kin-like_C"/>
</dbReference>
<keyword evidence="8" id="KW-0902">Two-component regulatory system</keyword>
<dbReference type="SMART" id="SM00091">
    <property type="entry name" value="PAS"/>
    <property type="match status" value="6"/>
</dbReference>
<evidence type="ECO:0000256" key="7">
    <source>
        <dbReference type="ARBA" id="ARBA00022840"/>
    </source>
</evidence>
<dbReference type="Pfam" id="PF02518">
    <property type="entry name" value="HATPase_c"/>
    <property type="match status" value="1"/>
</dbReference>
<feature type="compositionally biased region" description="Basic and acidic residues" evidence="10">
    <location>
        <begin position="1006"/>
        <end position="1017"/>
    </location>
</feature>
<dbReference type="CDD" id="cd00130">
    <property type="entry name" value="PAS"/>
    <property type="match status" value="4"/>
</dbReference>
<dbReference type="InterPro" id="IPR003661">
    <property type="entry name" value="HisK_dim/P_dom"/>
</dbReference>
<feature type="domain" description="PAS" evidence="13">
    <location>
        <begin position="512"/>
        <end position="582"/>
    </location>
</feature>
<reference evidence="15 16" key="1">
    <citation type="submission" date="2023-07" db="EMBL/GenBank/DDBJ databases">
        <title>Genomic Encyclopedia of Type Strains, Phase IV (KMG-IV): sequencing the most valuable type-strain genomes for metagenomic binning, comparative biology and taxonomic classification.</title>
        <authorList>
            <person name="Goeker M."/>
        </authorList>
    </citation>
    <scope>NUCLEOTIDE SEQUENCE [LARGE SCALE GENOMIC DNA]</scope>
    <source>
        <strain evidence="15 16">DSM 22170</strain>
    </source>
</reference>
<feature type="domain" description="PAC" evidence="14">
    <location>
        <begin position="459"/>
        <end position="511"/>
    </location>
</feature>
<organism evidence="15 16">
    <name type="scientific">Paenibacillus hunanensis</name>
    <dbReference type="NCBI Taxonomy" id="539262"/>
    <lineage>
        <taxon>Bacteria</taxon>
        <taxon>Bacillati</taxon>
        <taxon>Bacillota</taxon>
        <taxon>Bacilli</taxon>
        <taxon>Bacillales</taxon>
        <taxon>Paenibacillaceae</taxon>
        <taxon>Paenibacillus</taxon>
    </lineage>
</organism>
<dbReference type="Gene3D" id="3.30.565.10">
    <property type="entry name" value="Histidine kinase-like ATPase, C-terminal domain"/>
    <property type="match status" value="1"/>
</dbReference>
<dbReference type="EMBL" id="JAVDQH010000010">
    <property type="protein sequence ID" value="MDR6244828.1"/>
    <property type="molecule type" value="Genomic_DNA"/>
</dbReference>
<dbReference type="Gene3D" id="2.10.70.100">
    <property type="match status" value="1"/>
</dbReference>
<keyword evidence="5" id="KW-0547">Nucleotide-binding</keyword>
<evidence type="ECO:0000313" key="15">
    <source>
        <dbReference type="EMBL" id="MDR6244828.1"/>
    </source>
</evidence>
<sequence length="1158" mass="131880">MINQSGHDRMLYEHIYRAASVGIAIIEPKEGTWLSVNPALCLLFGYEEEALKRYGDAGLQLEQQGTASLSDMTIAEQVLHTPGEHYCMQREFYHHNGQSIRTGIEITVIRNEGAEVIYCIAQFQQLEPLHRHANTNISEADREIYHLITENAKDLVSYSNSEGILQYVSDSFYTVLGYKPEEMVGQTRMLYYHPDDARDMMNSGQAYLDQGTITRRLKHKQGHYLWFEISFQVVRDEQGHISKVLGIGRNANDRIKYEASLREVQRIARIGSWDWDIPSGMICSSNEAQELFPYLFQEPEVAVQSVAALIYPADMDGLMAAIRLSFGEQRTGMHIFRIALPNEEMRYLQSHWQVVADHDGKPLQVIGMTQDITSRIEMEERLKESERQYRLISEQSLDFISRLSVEQAIYLYCSPACHRILGYQPEELTGTSIMNYVHPDDLDAIRHYMTMYTTDEQPKPVSYRHRHRAGGYVWLEASGRFIGSGDSGAEQLLSIARDIQERRQSAQLIQESEQRYRSLFDYNPSGVFSFDTQGRYTTINAEMEKLFGRKEDEMIGRSFECFIAPENVYDTVEHFERALQGEPQSYESRIVVKNGDIRDVSVVNLPIVVDEQIVGVYGIATDITEMKRHLEQIEKLSNEYTLILNSVSEGIFGLDNEGRTTFINPAATRMLGFSTLELAGQPLLEMFQLTHADGSAYLPQDHPIDRALREGTSYEEQEAVFLRKDGSSFMVSYRITPIWDRGKRKGAVVVFNDITNEKQIIRAKELAERADRAKSEFLAIMSHEIRTPMNGIIGMTGLLADTELDEEQRSYIEIIRDSSDALLHILNEILDFSRIEAGKMLLEHTPIKLLPLLDGVLDLFTSRAAEKGIELTCHTDEHIPKAIIGDASRLRQVLVNLISNAIKFTDNGSVNVTVRQAERRTNECVLEFEVSDTGIGISSDKQSLLFQSFSQLHPSINRKYGGTGLGLAICKKLIELMGGTINVESEEGRGATFRFLLPVHYLPDDYKTDKERPKSSKQEPPVEGLSDGKYGPMRIMIAEDHPVNQKLLREMLRKMGYRTDIAHNGQEAVTMATAHPYELIFMDIQMPEKDGIEATREIRERLPEHEQPIIVATTAFARSSDREMCLEAGMQDFISKPLRLQEVDRILKECAFHLHPLD</sequence>
<dbReference type="PROSITE" id="PS50112">
    <property type="entry name" value="PAS"/>
    <property type="match status" value="4"/>
</dbReference>
<name>A0ABU1J014_9BACL</name>
<dbReference type="InterPro" id="IPR036890">
    <property type="entry name" value="HATPase_C_sf"/>
</dbReference>
<dbReference type="EC" id="2.7.13.3" evidence="2"/>
<dbReference type="Pfam" id="PF00072">
    <property type="entry name" value="Response_reg"/>
    <property type="match status" value="1"/>
</dbReference>
<dbReference type="CDD" id="cd17546">
    <property type="entry name" value="REC_hyHK_CKI1_RcsC-like"/>
    <property type="match status" value="1"/>
</dbReference>
<evidence type="ECO:0000259" key="13">
    <source>
        <dbReference type="PROSITE" id="PS50112"/>
    </source>
</evidence>
<dbReference type="Gene3D" id="3.40.50.2300">
    <property type="match status" value="1"/>
</dbReference>
<keyword evidence="4" id="KW-0808">Transferase</keyword>
<dbReference type="SUPFAM" id="SSF52172">
    <property type="entry name" value="CheY-like"/>
    <property type="match status" value="1"/>
</dbReference>
<dbReference type="Pfam" id="PF13188">
    <property type="entry name" value="PAS_8"/>
    <property type="match status" value="1"/>
</dbReference>
<dbReference type="InterPro" id="IPR013656">
    <property type="entry name" value="PAS_4"/>
</dbReference>
<dbReference type="SUPFAM" id="SSF55874">
    <property type="entry name" value="ATPase domain of HSP90 chaperone/DNA topoisomerase II/histidine kinase"/>
    <property type="match status" value="1"/>
</dbReference>
<feature type="domain" description="PAC" evidence="14">
    <location>
        <begin position="584"/>
        <end position="635"/>
    </location>
</feature>
<evidence type="ECO:0000256" key="3">
    <source>
        <dbReference type="ARBA" id="ARBA00022553"/>
    </source>
</evidence>
<gene>
    <name evidence="15" type="ORF">JOC58_002725</name>
</gene>
<dbReference type="PROSITE" id="PS50109">
    <property type="entry name" value="HIS_KIN"/>
    <property type="match status" value="1"/>
</dbReference>
<evidence type="ECO:0000256" key="2">
    <source>
        <dbReference type="ARBA" id="ARBA00012438"/>
    </source>
</evidence>
<feature type="region of interest" description="Disordered" evidence="10">
    <location>
        <begin position="1006"/>
        <end position="1029"/>
    </location>
</feature>
<keyword evidence="7" id="KW-0067">ATP-binding</keyword>
<evidence type="ECO:0000256" key="8">
    <source>
        <dbReference type="ARBA" id="ARBA00023012"/>
    </source>
</evidence>
<dbReference type="SUPFAM" id="SSF47384">
    <property type="entry name" value="Homodimeric domain of signal transducing histidine kinase"/>
    <property type="match status" value="1"/>
</dbReference>
<evidence type="ECO:0000256" key="10">
    <source>
        <dbReference type="SAM" id="MobiDB-lite"/>
    </source>
</evidence>
<evidence type="ECO:0000256" key="1">
    <source>
        <dbReference type="ARBA" id="ARBA00000085"/>
    </source>
</evidence>
<feature type="modified residue" description="4-aspartylphosphate" evidence="9">
    <location>
        <position position="1083"/>
    </location>
</feature>
<evidence type="ECO:0000313" key="16">
    <source>
        <dbReference type="Proteomes" id="UP001185028"/>
    </source>
</evidence>
<comment type="caution">
    <text evidence="15">The sequence shown here is derived from an EMBL/GenBank/DDBJ whole genome shotgun (WGS) entry which is preliminary data.</text>
</comment>
<dbReference type="Pfam" id="PF13426">
    <property type="entry name" value="PAS_9"/>
    <property type="match status" value="1"/>
</dbReference>
<dbReference type="SMART" id="SM00388">
    <property type="entry name" value="HisKA"/>
    <property type="match status" value="1"/>
</dbReference>
<feature type="domain" description="PAC" evidence="14">
    <location>
        <begin position="329"/>
        <end position="384"/>
    </location>
</feature>
<evidence type="ECO:0000256" key="9">
    <source>
        <dbReference type="PROSITE-ProRule" id="PRU00169"/>
    </source>
</evidence>
<evidence type="ECO:0000259" key="11">
    <source>
        <dbReference type="PROSITE" id="PS50109"/>
    </source>
</evidence>
<evidence type="ECO:0000259" key="12">
    <source>
        <dbReference type="PROSITE" id="PS50110"/>
    </source>
</evidence>
<dbReference type="InterPro" id="IPR003594">
    <property type="entry name" value="HATPase_dom"/>
</dbReference>
<dbReference type="InterPro" id="IPR001610">
    <property type="entry name" value="PAC"/>
</dbReference>
<dbReference type="CDD" id="cd00082">
    <property type="entry name" value="HisKA"/>
    <property type="match status" value="1"/>
</dbReference>